<keyword evidence="2" id="KW-1185">Reference proteome</keyword>
<evidence type="ECO:0000313" key="2">
    <source>
        <dbReference type="Proteomes" id="UP001139981"/>
    </source>
</evidence>
<organism evidence="1 2">
    <name type="scientific">Coemansia aciculifera</name>
    <dbReference type="NCBI Taxonomy" id="417176"/>
    <lineage>
        <taxon>Eukaryota</taxon>
        <taxon>Fungi</taxon>
        <taxon>Fungi incertae sedis</taxon>
        <taxon>Zoopagomycota</taxon>
        <taxon>Kickxellomycotina</taxon>
        <taxon>Kickxellomycetes</taxon>
        <taxon>Kickxellales</taxon>
        <taxon>Kickxellaceae</taxon>
        <taxon>Coemansia</taxon>
    </lineage>
</organism>
<name>A0ACC1M2Y3_9FUNG</name>
<protein>
    <submittedName>
        <fullName evidence="1">Pre-60S ribosomal particles component</fullName>
    </submittedName>
</protein>
<reference evidence="1" key="1">
    <citation type="submission" date="2022-07" db="EMBL/GenBank/DDBJ databases">
        <title>Phylogenomic reconstructions and comparative analyses of Kickxellomycotina fungi.</title>
        <authorList>
            <person name="Reynolds N.K."/>
            <person name="Stajich J.E."/>
            <person name="Barry K."/>
            <person name="Grigoriev I.V."/>
            <person name="Crous P."/>
            <person name="Smith M.E."/>
        </authorList>
    </citation>
    <scope>NUCLEOTIDE SEQUENCE</scope>
    <source>
        <strain evidence="1">CBS 190363</strain>
    </source>
</reference>
<dbReference type="Proteomes" id="UP001139981">
    <property type="component" value="Unassembled WGS sequence"/>
</dbReference>
<proteinExistence type="predicted"/>
<comment type="caution">
    <text evidence="1">The sequence shown here is derived from an EMBL/GenBank/DDBJ whole genome shotgun (WGS) entry which is preliminary data.</text>
</comment>
<gene>
    <name evidence="1" type="primary">RRP15</name>
    <name evidence="1" type="ORF">IWW38_002844</name>
</gene>
<sequence length="242" mass="26979">MALSSKREAAAGSGAKSKGKFTAKMAKPTVVAEAEESDASIESEEEAQEVDNDVEEEEEDEEEEFNDDSEPDSSSGSADEGNMDVDQSEAESDYDDLAKARKLASKKNTQRGKTADAEEFSTTLAAILNQDSRDSKAPIMAKDRTRENQIKEELISYKARKALVEEKRMLLNKDRVIPTLENFDYERKLRKVATRGVIKLFNVIKAQQTELTHITKTPTTRTEKVAEMSKSKFLDLLKAKTS</sequence>
<evidence type="ECO:0000313" key="1">
    <source>
        <dbReference type="EMBL" id="KAJ2893495.1"/>
    </source>
</evidence>
<dbReference type="EMBL" id="JANBVB010000534">
    <property type="protein sequence ID" value="KAJ2893495.1"/>
    <property type="molecule type" value="Genomic_DNA"/>
</dbReference>
<accession>A0ACC1M2Y3</accession>